<keyword evidence="3" id="KW-0378">Hydrolase</keyword>
<evidence type="ECO:0000256" key="2">
    <source>
        <dbReference type="SAM" id="MobiDB-lite"/>
    </source>
</evidence>
<evidence type="ECO:0000256" key="1">
    <source>
        <dbReference type="SAM" id="Coils"/>
    </source>
</evidence>
<feature type="compositionally biased region" description="Acidic residues" evidence="2">
    <location>
        <begin position="157"/>
        <end position="167"/>
    </location>
</feature>
<evidence type="ECO:0000313" key="4">
    <source>
        <dbReference type="Proteomes" id="UP001470230"/>
    </source>
</evidence>
<dbReference type="PANTHER" id="PTHR19321">
    <property type="entry name" value="PROTEIN REGULATOR OF CYTOKINESIS 1 PRC1-RELATED"/>
    <property type="match status" value="1"/>
</dbReference>
<dbReference type="EMBL" id="JAPFFF010000016">
    <property type="protein sequence ID" value="KAK8864969.1"/>
    <property type="molecule type" value="Genomic_DNA"/>
</dbReference>
<reference evidence="3 4" key="1">
    <citation type="submission" date="2024-04" db="EMBL/GenBank/DDBJ databases">
        <title>Tritrichomonas musculus Genome.</title>
        <authorList>
            <person name="Alves-Ferreira E."/>
            <person name="Grigg M."/>
            <person name="Lorenzi H."/>
            <person name="Galac M."/>
        </authorList>
    </citation>
    <scope>NUCLEOTIDE SEQUENCE [LARGE SCALE GENOMIC DNA]</scope>
    <source>
        <strain evidence="3 4">EAF2021</strain>
    </source>
</reference>
<feature type="compositionally biased region" description="Basic and acidic residues" evidence="2">
    <location>
        <begin position="168"/>
        <end position="183"/>
    </location>
</feature>
<feature type="region of interest" description="Disordered" evidence="2">
    <location>
        <begin position="673"/>
        <end position="740"/>
    </location>
</feature>
<keyword evidence="3" id="KW-0645">Protease</keyword>
<comment type="caution">
    <text evidence="3">The sequence shown here is derived from an EMBL/GenBank/DDBJ whole genome shotgun (WGS) entry which is preliminary data.</text>
</comment>
<organism evidence="3 4">
    <name type="scientific">Tritrichomonas musculus</name>
    <dbReference type="NCBI Taxonomy" id="1915356"/>
    <lineage>
        <taxon>Eukaryota</taxon>
        <taxon>Metamonada</taxon>
        <taxon>Parabasalia</taxon>
        <taxon>Tritrichomonadida</taxon>
        <taxon>Tritrichomonadidae</taxon>
        <taxon>Tritrichomonas</taxon>
    </lineage>
</organism>
<feature type="coiled-coil region" evidence="1">
    <location>
        <begin position="246"/>
        <end position="273"/>
    </location>
</feature>
<feature type="compositionally biased region" description="Basic and acidic residues" evidence="2">
    <location>
        <begin position="589"/>
        <end position="603"/>
    </location>
</feature>
<feature type="region of interest" description="Disordered" evidence="2">
    <location>
        <begin position="157"/>
        <end position="219"/>
    </location>
</feature>
<dbReference type="Pfam" id="PF03999">
    <property type="entry name" value="MAP65_ASE1"/>
    <property type="match status" value="1"/>
</dbReference>
<feature type="compositionally biased region" description="Low complexity" evidence="2">
    <location>
        <begin position="674"/>
        <end position="705"/>
    </location>
</feature>
<feature type="compositionally biased region" description="Basic and acidic residues" evidence="2">
    <location>
        <begin position="192"/>
        <end position="207"/>
    </location>
</feature>
<feature type="compositionally biased region" description="Acidic residues" evidence="2">
    <location>
        <begin position="454"/>
        <end position="470"/>
    </location>
</feature>
<feature type="compositionally biased region" description="Basic and acidic residues" evidence="2">
    <location>
        <begin position="554"/>
        <end position="577"/>
    </location>
</feature>
<gene>
    <name evidence="3" type="ORF">M9Y10_010496</name>
</gene>
<keyword evidence="3" id="KW-0121">Carboxypeptidase</keyword>
<feature type="region of interest" description="Disordered" evidence="2">
    <location>
        <begin position="453"/>
        <end position="473"/>
    </location>
</feature>
<evidence type="ECO:0000313" key="3">
    <source>
        <dbReference type="EMBL" id="KAK8864969.1"/>
    </source>
</evidence>
<dbReference type="GO" id="GO:0004180">
    <property type="term" value="F:carboxypeptidase activity"/>
    <property type="evidence" value="ECO:0007669"/>
    <property type="project" value="UniProtKB-KW"/>
</dbReference>
<accession>A0ABR2IMD7</accession>
<proteinExistence type="predicted"/>
<dbReference type="InterPro" id="IPR007145">
    <property type="entry name" value="MAP65_Ase1_PRC1"/>
</dbReference>
<name>A0ABR2IMD7_9EUKA</name>
<sequence length="740" mass="87554">MEDTKKYHKYFTPETISSLNNLWDEIGYSEEEKKIRLHQLVQRIQNVHTDFIDETLKKCQNLTRKTNEIKDKHIKKLEALGASEQDIEHVKETEILGTIKDKYIDASNRYEDFLNIYNQRVDEFKKYYIQIQSCFKEIGAIETIPQCCNKEENINENENENLEEEETKNENETKNDNLEKTEDNSNEQFEESNIKLENDNVKERDYKVNSSQDDDINDQNKTHVVSGYENNDNAQVQGEFAQIGEEDLTYDRLKRFENKANELQKEVDIRSRVFNEIKSKIIKLQSDLCEVSPPEIEEMLNGQVYSDYVCDRLTDYQNYLTELFETRRKHISEMAIEIVKLWDLLDVDEDTRSTFLATHSLFSQKNVQDCIDEAEKLTKIRNDKLPEIIEKMKKEISNICDDLGYSEEQKQQIYQKCDDYQKSDAGNENENEMAHDIQFYNENKDDFIQFDENKNEEEEEEEEHLDDEENEMKKTGNDEDIIIEEEEEDKGDEIPTPQFEENVEETKSFIKIFNNYEAELLRLRKIHLVAQPIIDLIKQRQEIIDEYNNLMEKKKQNEENSNKQKASDKNKVRDKDMVNSAPVKKKKKEDKQKRADELNGKVELKTIRVRPPNAQDKIYQEKVIRRHKTILPRVEKKLLITLIQFREENGEDFIWKQKPIINELKDIPVTQSEIRAQSKSRSSISNQSRKKSITASNTNSNTTSKSKQRKSLQPSKQNLDVDAKRKRNQRKSTIPRNPNI</sequence>
<protein>
    <submittedName>
        <fullName evidence="3">Carboxypeptidase C prc1</fullName>
    </submittedName>
</protein>
<keyword evidence="4" id="KW-1185">Reference proteome</keyword>
<feature type="region of interest" description="Disordered" evidence="2">
    <location>
        <begin position="554"/>
        <end position="603"/>
    </location>
</feature>
<dbReference type="Proteomes" id="UP001470230">
    <property type="component" value="Unassembled WGS sequence"/>
</dbReference>
<dbReference type="PANTHER" id="PTHR19321:SF41">
    <property type="entry name" value="FASCETTO-RELATED"/>
    <property type="match status" value="1"/>
</dbReference>
<feature type="compositionally biased region" description="Polar residues" evidence="2">
    <location>
        <begin position="731"/>
        <end position="740"/>
    </location>
</feature>
<keyword evidence="1" id="KW-0175">Coiled coil</keyword>